<dbReference type="Proteomes" id="UP001595793">
    <property type="component" value="Unassembled WGS sequence"/>
</dbReference>
<dbReference type="EMBL" id="JBHSAS010000006">
    <property type="protein sequence ID" value="MFC4027371.1"/>
    <property type="molecule type" value="Genomic_DNA"/>
</dbReference>
<protein>
    <submittedName>
        <fullName evidence="2">5'-nucleotidase C-terminal domain-containing protein</fullName>
    </submittedName>
</protein>
<dbReference type="InterPro" id="IPR036907">
    <property type="entry name" value="5'-Nucleotdase_C_sf"/>
</dbReference>
<gene>
    <name evidence="2" type="ORF">ACFOS1_08140</name>
</gene>
<accession>A0ABV8H808</accession>
<dbReference type="RefSeq" id="WP_290234305.1">
    <property type="nucleotide sequence ID" value="NZ_JAUFPZ010000002.1"/>
</dbReference>
<dbReference type="PANTHER" id="PTHR11575">
    <property type="entry name" value="5'-NUCLEOTIDASE-RELATED"/>
    <property type="match status" value="1"/>
</dbReference>
<dbReference type="Gene3D" id="3.90.780.10">
    <property type="entry name" value="5'-Nucleotidase, C-terminal domain"/>
    <property type="match status" value="1"/>
</dbReference>
<dbReference type="PANTHER" id="PTHR11575:SF24">
    <property type="entry name" value="5'-NUCLEOTIDASE"/>
    <property type="match status" value="1"/>
</dbReference>
<keyword evidence="3" id="KW-1185">Reference proteome</keyword>
<dbReference type="PRINTS" id="PR01607">
    <property type="entry name" value="APYRASEFAMLY"/>
</dbReference>
<dbReference type="SUPFAM" id="SSF55816">
    <property type="entry name" value="5'-nucleotidase (syn. UDP-sugar hydrolase), C-terminal domain"/>
    <property type="match status" value="1"/>
</dbReference>
<proteinExistence type="predicted"/>
<name>A0ABV8H808_9FLAO</name>
<dbReference type="InterPro" id="IPR006179">
    <property type="entry name" value="5_nucleotidase/apyrase"/>
</dbReference>
<organism evidence="2 3">
    <name type="scientific">Zunongwangia endophytica</name>
    <dbReference type="NCBI Taxonomy" id="1808945"/>
    <lineage>
        <taxon>Bacteria</taxon>
        <taxon>Pseudomonadati</taxon>
        <taxon>Bacteroidota</taxon>
        <taxon>Flavobacteriia</taxon>
        <taxon>Flavobacteriales</taxon>
        <taxon>Flavobacteriaceae</taxon>
        <taxon>Zunongwangia</taxon>
    </lineage>
</organism>
<sequence>MRKDVWLFFFAVSIFALQSCKFNPETPETKVDGREIPIDSTVSADQEIENFIAPFKKHLNETLDNPLAYNPSVLSKGEKGMNTGIGNLMADIVIEQSNPVFENRTGNSIDFILLNYGGIRAELNKGDITTRDAYNMMPFENQIVIAELSGKKVKELLSYLENGKSAHPVSGIKIKMDKDYHITEASVNGKPINEAQNYFVATSDYLQQGGDSMNFFKDPINLYNIDYKLRNAIIDYFEKIDTIAAKQDDRFIKE</sequence>
<dbReference type="PROSITE" id="PS51257">
    <property type="entry name" value="PROKAR_LIPOPROTEIN"/>
    <property type="match status" value="1"/>
</dbReference>
<reference evidence="3" key="1">
    <citation type="journal article" date="2019" name="Int. J. Syst. Evol. Microbiol.">
        <title>The Global Catalogue of Microorganisms (GCM) 10K type strain sequencing project: providing services to taxonomists for standard genome sequencing and annotation.</title>
        <authorList>
            <consortium name="The Broad Institute Genomics Platform"/>
            <consortium name="The Broad Institute Genome Sequencing Center for Infectious Disease"/>
            <person name="Wu L."/>
            <person name="Ma J."/>
        </authorList>
    </citation>
    <scope>NUCLEOTIDE SEQUENCE [LARGE SCALE GENOMIC DNA]</scope>
    <source>
        <strain evidence="3">CECT 9128</strain>
    </source>
</reference>
<feature type="domain" description="5'-Nucleotidase C-terminal" evidence="1">
    <location>
        <begin position="80"/>
        <end position="217"/>
    </location>
</feature>
<dbReference type="InterPro" id="IPR008334">
    <property type="entry name" value="5'-Nucleotdase_C"/>
</dbReference>
<evidence type="ECO:0000313" key="2">
    <source>
        <dbReference type="EMBL" id="MFC4027371.1"/>
    </source>
</evidence>
<evidence type="ECO:0000313" key="3">
    <source>
        <dbReference type="Proteomes" id="UP001595793"/>
    </source>
</evidence>
<dbReference type="Pfam" id="PF02872">
    <property type="entry name" value="5_nucleotid_C"/>
    <property type="match status" value="1"/>
</dbReference>
<comment type="caution">
    <text evidence="2">The sequence shown here is derived from an EMBL/GenBank/DDBJ whole genome shotgun (WGS) entry which is preliminary data.</text>
</comment>
<evidence type="ECO:0000259" key="1">
    <source>
        <dbReference type="Pfam" id="PF02872"/>
    </source>
</evidence>